<sequence length="131" mass="15177">MPPPGTMGPVKDLPPGLPPAHSRKWHNRRWWDQLGYLRVRSLGNPQWPRDMPRLITWLRRERSTALPADQGLYDEAIAAARHYAHLPRRAPEAEHAWDRLLEPVDELLTRRQTRHLDAVRRARPGQSDAGP</sequence>
<gene>
    <name evidence="2" type="ORF">Sspor_33490</name>
</gene>
<evidence type="ECO:0000313" key="2">
    <source>
        <dbReference type="EMBL" id="GHI77788.1"/>
    </source>
</evidence>
<reference evidence="3" key="1">
    <citation type="submission" date="2023-07" db="EMBL/GenBank/DDBJ databases">
        <title>Whole genome shotgun sequence of Streptomyces spororaveus NBRC 15456.</title>
        <authorList>
            <person name="Komaki H."/>
            <person name="Tamura T."/>
        </authorList>
    </citation>
    <scope>NUCLEOTIDE SEQUENCE [LARGE SCALE GENOMIC DNA]</scope>
    <source>
        <strain evidence="3">NBRC 15456</strain>
    </source>
</reference>
<proteinExistence type="predicted"/>
<accession>A0ABQ3TBM9</accession>
<organism evidence="2 3">
    <name type="scientific">Streptomyces spororaveus</name>
    <dbReference type="NCBI Taxonomy" id="284039"/>
    <lineage>
        <taxon>Bacteria</taxon>
        <taxon>Bacillati</taxon>
        <taxon>Actinomycetota</taxon>
        <taxon>Actinomycetes</taxon>
        <taxon>Kitasatosporales</taxon>
        <taxon>Streptomycetaceae</taxon>
        <taxon>Streptomyces</taxon>
    </lineage>
</organism>
<dbReference type="EMBL" id="BNED01000005">
    <property type="protein sequence ID" value="GHI77788.1"/>
    <property type="molecule type" value="Genomic_DNA"/>
</dbReference>
<feature type="region of interest" description="Disordered" evidence="1">
    <location>
        <begin position="1"/>
        <end position="23"/>
    </location>
</feature>
<evidence type="ECO:0000313" key="3">
    <source>
        <dbReference type="Proteomes" id="UP000608522"/>
    </source>
</evidence>
<protein>
    <recommendedName>
        <fullName evidence="4">DUF4129 domain-containing protein</fullName>
    </recommendedName>
</protein>
<dbReference type="Proteomes" id="UP000608522">
    <property type="component" value="Unassembled WGS sequence"/>
</dbReference>
<evidence type="ECO:0000256" key="1">
    <source>
        <dbReference type="SAM" id="MobiDB-lite"/>
    </source>
</evidence>
<name>A0ABQ3TBM9_9ACTN</name>
<keyword evidence="3" id="KW-1185">Reference proteome</keyword>
<comment type="caution">
    <text evidence="2">The sequence shown here is derived from an EMBL/GenBank/DDBJ whole genome shotgun (WGS) entry which is preliminary data.</text>
</comment>
<evidence type="ECO:0008006" key="4">
    <source>
        <dbReference type="Google" id="ProtNLM"/>
    </source>
</evidence>